<name>A0ABR6EVE6_9SPHI</name>
<reference evidence="1 2" key="1">
    <citation type="submission" date="2019-11" db="EMBL/GenBank/DDBJ databases">
        <title>Description of Pedobacter sp. LMG 31462T.</title>
        <authorList>
            <person name="Carlier A."/>
            <person name="Qi S."/>
            <person name="Vandamme P."/>
        </authorList>
    </citation>
    <scope>NUCLEOTIDE SEQUENCE [LARGE SCALE GENOMIC DNA]</scope>
    <source>
        <strain evidence="1 2">LMG 31462</strain>
    </source>
</reference>
<dbReference type="RefSeq" id="WP_182956343.1">
    <property type="nucleotide sequence ID" value="NZ_WNXC01000002.1"/>
</dbReference>
<dbReference type="Proteomes" id="UP000636110">
    <property type="component" value="Unassembled WGS sequence"/>
</dbReference>
<comment type="caution">
    <text evidence="1">The sequence shown here is derived from an EMBL/GenBank/DDBJ whole genome shotgun (WGS) entry which is preliminary data.</text>
</comment>
<protein>
    <submittedName>
        <fullName evidence="1">Uncharacterized protein</fullName>
    </submittedName>
</protein>
<sequence>MLHKEKNMENYEVVLVSDAQGAVLKATEITLNFQGVINMDTRAKGNMTTVSFTVDGNQESVLRDGTLVSGPLKQMAIRGEELEVLISKMAEGPEKVKSIAKLAIWKTFNTSLQTALTTAMKAQYLLDNPLTQA</sequence>
<proteinExistence type="predicted"/>
<keyword evidence="2" id="KW-1185">Reference proteome</keyword>
<gene>
    <name evidence="1" type="ORF">GM920_09705</name>
</gene>
<organism evidence="1 2">
    <name type="scientific">Pedobacter gandavensis</name>
    <dbReference type="NCBI Taxonomy" id="2679963"/>
    <lineage>
        <taxon>Bacteria</taxon>
        <taxon>Pseudomonadati</taxon>
        <taxon>Bacteroidota</taxon>
        <taxon>Sphingobacteriia</taxon>
        <taxon>Sphingobacteriales</taxon>
        <taxon>Sphingobacteriaceae</taxon>
        <taxon>Pedobacter</taxon>
    </lineage>
</organism>
<evidence type="ECO:0000313" key="1">
    <source>
        <dbReference type="EMBL" id="MBB2149182.1"/>
    </source>
</evidence>
<dbReference type="EMBL" id="WNXC01000002">
    <property type="protein sequence ID" value="MBB2149182.1"/>
    <property type="molecule type" value="Genomic_DNA"/>
</dbReference>
<accession>A0ABR6EVE6</accession>
<evidence type="ECO:0000313" key="2">
    <source>
        <dbReference type="Proteomes" id="UP000636110"/>
    </source>
</evidence>